<organism evidence="3 4">
    <name type="scientific">Erwinia rhapontici</name>
    <name type="common">Pectobacterium rhapontici</name>
    <dbReference type="NCBI Taxonomy" id="55212"/>
    <lineage>
        <taxon>Bacteria</taxon>
        <taxon>Pseudomonadati</taxon>
        <taxon>Pseudomonadota</taxon>
        <taxon>Gammaproteobacteria</taxon>
        <taxon>Enterobacterales</taxon>
        <taxon>Erwiniaceae</taxon>
        <taxon>Erwinia</taxon>
    </lineage>
</organism>
<accession>A0ABM7MV26</accession>
<keyword evidence="2" id="KW-0812">Transmembrane</keyword>
<reference evidence="3 4" key="1">
    <citation type="submission" date="2021-01" db="EMBL/GenBank/DDBJ databases">
        <title>Complete genome sequence of Erwinia rhapontici MAFF 311153.</title>
        <authorList>
            <person name="Morohoshi T."/>
            <person name="Someya N."/>
        </authorList>
    </citation>
    <scope>NUCLEOTIDE SEQUENCE [LARGE SCALE GENOMIC DNA]</scope>
    <source>
        <strain evidence="3 4">MAFF 311153</strain>
    </source>
</reference>
<evidence type="ECO:0008006" key="5">
    <source>
        <dbReference type="Google" id="ProtNLM"/>
    </source>
</evidence>
<keyword evidence="4" id="KW-1185">Reference proteome</keyword>
<dbReference type="RefSeq" id="WP_133844681.1">
    <property type="nucleotide sequence ID" value="NZ_AP024329.1"/>
</dbReference>
<keyword evidence="2" id="KW-1133">Transmembrane helix</keyword>
<feature type="transmembrane region" description="Helical" evidence="2">
    <location>
        <begin position="171"/>
        <end position="195"/>
    </location>
</feature>
<feature type="region of interest" description="Disordered" evidence="1">
    <location>
        <begin position="117"/>
        <end position="137"/>
    </location>
</feature>
<feature type="region of interest" description="Disordered" evidence="1">
    <location>
        <begin position="206"/>
        <end position="236"/>
    </location>
</feature>
<sequence>MLAKIFACQPAAPGTAQLMVRLRGEQAILSDLTFILCNNEQDYLQPDGRWGAAQHWFTVAGGYALAGGSGFRLGPTILDPLLANASQVQIQVKLASGEVRNTTLQLARDELFSSEARGQTGNYSSSSVLPTPEPVSPPVAAPVAPPVVQPAPTVAVSAADKPKGKSTPSRVPLIAIIAGAVLALLLIAAGLWWFLGRDTATPAAADAQQEATSAAAVPPASATTEPSSAPAAGAEKTAETTAASTCTVANLNSQKELDFVQGCVEQKLDSEALLTIIQAAKEAKKCGVAQRLYANRAQGGDSKIAIAYAREYDPESHQPGECFKTADKDTAAYWYETALQAEPDNKQVKQRLEELEK</sequence>
<evidence type="ECO:0000313" key="3">
    <source>
        <dbReference type="EMBL" id="BCQ32730.1"/>
    </source>
</evidence>
<proteinExistence type="predicted"/>
<evidence type="ECO:0000256" key="1">
    <source>
        <dbReference type="SAM" id="MobiDB-lite"/>
    </source>
</evidence>
<dbReference type="Proteomes" id="UP000677515">
    <property type="component" value="Chromosome"/>
</dbReference>
<name>A0ABM7MV26_ERWRD</name>
<evidence type="ECO:0000313" key="4">
    <source>
        <dbReference type="Proteomes" id="UP000677515"/>
    </source>
</evidence>
<protein>
    <recommendedName>
        <fullName evidence="5">Sel1 repeat-containing protein</fullName>
    </recommendedName>
</protein>
<keyword evidence="2" id="KW-0472">Membrane</keyword>
<gene>
    <name evidence="3" type="ORF">ERHA53_00730</name>
</gene>
<dbReference type="EMBL" id="AP024329">
    <property type="protein sequence ID" value="BCQ32730.1"/>
    <property type="molecule type" value="Genomic_DNA"/>
</dbReference>
<evidence type="ECO:0000256" key="2">
    <source>
        <dbReference type="SAM" id="Phobius"/>
    </source>
</evidence>